<organism evidence="3 4">
    <name type="scientific">Naasia aerilata</name>
    <dbReference type="NCBI Taxonomy" id="1162966"/>
    <lineage>
        <taxon>Bacteria</taxon>
        <taxon>Bacillati</taxon>
        <taxon>Actinomycetota</taxon>
        <taxon>Actinomycetes</taxon>
        <taxon>Micrococcales</taxon>
        <taxon>Microbacteriaceae</taxon>
        <taxon>Naasia</taxon>
    </lineage>
</organism>
<evidence type="ECO:0000313" key="3">
    <source>
        <dbReference type="EMBL" id="BDZ46157.1"/>
    </source>
</evidence>
<dbReference type="EMBL" id="AP027731">
    <property type="protein sequence ID" value="BDZ46157.1"/>
    <property type="molecule type" value="Genomic_DNA"/>
</dbReference>
<accession>A0ABN6XQK7</accession>
<evidence type="ECO:0008006" key="5">
    <source>
        <dbReference type="Google" id="ProtNLM"/>
    </source>
</evidence>
<evidence type="ECO:0000256" key="2">
    <source>
        <dbReference type="SAM" id="Phobius"/>
    </source>
</evidence>
<evidence type="ECO:0000256" key="1">
    <source>
        <dbReference type="SAM" id="MobiDB-lite"/>
    </source>
</evidence>
<keyword evidence="4" id="KW-1185">Reference proteome</keyword>
<gene>
    <name evidence="3" type="ORF">GCM10025866_20660</name>
</gene>
<dbReference type="Proteomes" id="UP001321498">
    <property type="component" value="Chromosome"/>
</dbReference>
<feature type="compositionally biased region" description="Basic and acidic residues" evidence="1">
    <location>
        <begin position="1"/>
        <end position="19"/>
    </location>
</feature>
<feature type="transmembrane region" description="Helical" evidence="2">
    <location>
        <begin position="67"/>
        <end position="85"/>
    </location>
</feature>
<protein>
    <recommendedName>
        <fullName evidence="5">PH (Pleckstrin Homology) domain-containing protein</fullName>
    </recommendedName>
</protein>
<keyword evidence="2" id="KW-0812">Transmembrane</keyword>
<feature type="region of interest" description="Disordered" evidence="1">
    <location>
        <begin position="1"/>
        <end position="25"/>
    </location>
</feature>
<keyword evidence="2" id="KW-0472">Membrane</keyword>
<feature type="transmembrane region" description="Helical" evidence="2">
    <location>
        <begin position="174"/>
        <end position="197"/>
    </location>
</feature>
<reference evidence="4" key="1">
    <citation type="journal article" date="2019" name="Int. J. Syst. Evol. Microbiol.">
        <title>The Global Catalogue of Microorganisms (GCM) 10K type strain sequencing project: providing services to taxonomists for standard genome sequencing and annotation.</title>
        <authorList>
            <consortium name="The Broad Institute Genomics Platform"/>
            <consortium name="The Broad Institute Genome Sequencing Center for Infectious Disease"/>
            <person name="Wu L."/>
            <person name="Ma J."/>
        </authorList>
    </citation>
    <scope>NUCLEOTIDE SEQUENCE [LARGE SCALE GENOMIC DNA]</scope>
    <source>
        <strain evidence="4">NBRC 108725</strain>
    </source>
</reference>
<evidence type="ECO:0000313" key="4">
    <source>
        <dbReference type="Proteomes" id="UP001321498"/>
    </source>
</evidence>
<proteinExistence type="predicted"/>
<feature type="transmembrane region" description="Helical" evidence="2">
    <location>
        <begin position="34"/>
        <end position="55"/>
    </location>
</feature>
<name>A0ABN6XQK7_9MICO</name>
<keyword evidence="2" id="KW-1133">Transmembrane helix</keyword>
<sequence>MRPDPVSDQDRGIPPHTLDDTEATMSSSAGRARVLRPASAGIAFWLGVAIAAWAVFDAARVGPAAGVRWGAIAVLVLWVLWVLLWRPSIRLRDDELVVVNAMRTWTIPWSRVRSVESRLQYVFVLDDGRAVTAWGSPALSRSRGAPGSGVDLQPLVSAPAPTAEPAPILRRAAWWSLAIPAVAAVCLVAESVVSATASGL</sequence>